<feature type="compositionally biased region" description="Polar residues" evidence="2">
    <location>
        <begin position="28"/>
        <end position="43"/>
    </location>
</feature>
<dbReference type="Pfam" id="PF01728">
    <property type="entry name" value="FtsJ"/>
    <property type="match status" value="1"/>
</dbReference>
<feature type="region of interest" description="Disordered" evidence="2">
    <location>
        <begin position="126"/>
        <end position="161"/>
    </location>
</feature>
<feature type="region of interest" description="Disordered" evidence="2">
    <location>
        <begin position="1"/>
        <end position="43"/>
    </location>
</feature>
<dbReference type="GO" id="GO:0005634">
    <property type="term" value="C:nucleus"/>
    <property type="evidence" value="ECO:0007669"/>
    <property type="project" value="UniProtKB-SubCell"/>
</dbReference>
<dbReference type="InterPro" id="IPR050851">
    <property type="entry name" value="mRNA_Cap_2O-Ribose_MeTrfase"/>
</dbReference>
<dbReference type="PROSITE" id="PS50174">
    <property type="entry name" value="G_PATCH"/>
    <property type="match status" value="1"/>
</dbReference>
<evidence type="ECO:0000256" key="1">
    <source>
        <dbReference type="RuleBase" id="RU368012"/>
    </source>
</evidence>
<dbReference type="FunFam" id="3.40.50.12760:FF:000004">
    <property type="entry name" value="FtsJ-like methyltransferase"/>
    <property type="match status" value="1"/>
</dbReference>
<dbReference type="PROSITE" id="PS51613">
    <property type="entry name" value="SAM_MT_RRMJ"/>
    <property type="match status" value="1"/>
</dbReference>
<keyword evidence="1" id="KW-0506">mRNA capping</keyword>
<dbReference type="EC" id="2.1.1.57" evidence="1"/>
<dbReference type="PANTHER" id="PTHR16121">
    <property type="entry name" value="CAP-SPECIFIC MRNA (NUCLEOSIDE-2'-O-)-METHYLTRANSFERASE 1-RELATED"/>
    <property type="match status" value="1"/>
</dbReference>
<dbReference type="SUPFAM" id="SSF53335">
    <property type="entry name" value="S-adenosyl-L-methionine-dependent methyltransferases"/>
    <property type="match status" value="1"/>
</dbReference>
<dbReference type="GO" id="GO:0016556">
    <property type="term" value="P:mRNA modification"/>
    <property type="evidence" value="ECO:0007669"/>
    <property type="project" value="UniProtKB-UniRule"/>
</dbReference>
<dbReference type="Pfam" id="PF01585">
    <property type="entry name" value="G-patch"/>
    <property type="match status" value="1"/>
</dbReference>
<evidence type="ECO:0000313" key="6">
    <source>
        <dbReference type="EMBL" id="CAF3694964.1"/>
    </source>
</evidence>
<keyword evidence="1" id="KW-0808">Transferase</keyword>
<dbReference type="AlphaFoldDB" id="A0A814VDB5"/>
<gene>
    <name evidence="6" type="ORF">OTI717_LOCUS12137</name>
    <name evidence="5" type="ORF">RFH988_LOCUS23949</name>
</gene>
<keyword evidence="1" id="KW-0539">Nucleus</keyword>
<keyword evidence="1" id="KW-0507">mRNA processing</keyword>
<comment type="caution">
    <text evidence="5">The sequence shown here is derived from an EMBL/GenBank/DDBJ whole genome shotgun (WGS) entry which is preliminary data.</text>
</comment>
<dbReference type="GO" id="GO:0003676">
    <property type="term" value="F:nucleic acid binding"/>
    <property type="evidence" value="ECO:0007669"/>
    <property type="project" value="UniProtKB-UniRule"/>
</dbReference>
<dbReference type="GO" id="GO:0032259">
    <property type="term" value="P:methylation"/>
    <property type="evidence" value="ECO:0007669"/>
    <property type="project" value="UniProtKB-KW"/>
</dbReference>
<name>A0A814VDB5_9BILA</name>
<dbReference type="EMBL" id="CAJOAX010001200">
    <property type="protein sequence ID" value="CAF3694964.1"/>
    <property type="molecule type" value="Genomic_DNA"/>
</dbReference>
<dbReference type="PANTHER" id="PTHR16121:SF0">
    <property type="entry name" value="CAP-SPECIFIC MRNA (NUCLEOSIDE-2'-O-)-METHYLTRANSFERASE 1"/>
    <property type="match status" value="1"/>
</dbReference>
<evidence type="ECO:0000259" key="3">
    <source>
        <dbReference type="PROSITE" id="PS50174"/>
    </source>
</evidence>
<evidence type="ECO:0000313" key="7">
    <source>
        <dbReference type="Proteomes" id="UP000663882"/>
    </source>
</evidence>
<feature type="domain" description="G-patch" evidence="3">
    <location>
        <begin position="163"/>
        <end position="209"/>
    </location>
</feature>
<evidence type="ECO:0000313" key="5">
    <source>
        <dbReference type="EMBL" id="CAF1189061.1"/>
    </source>
</evidence>
<dbReference type="InterPro" id="IPR029063">
    <property type="entry name" value="SAM-dependent_MTases_sf"/>
</dbReference>
<dbReference type="EMBL" id="CAJNOO010001704">
    <property type="protein sequence ID" value="CAF1189061.1"/>
    <property type="molecule type" value="Genomic_DNA"/>
</dbReference>
<evidence type="ECO:0000259" key="4">
    <source>
        <dbReference type="PROSITE" id="PS51613"/>
    </source>
</evidence>
<comment type="function">
    <text evidence="1">S-adenosyl-L-methionine-dependent methyltransferase that mediates RNA cap1 2'-O-ribose methylation to the 5'-cap structure of RNAs. Methylates the ribose of the first nucleotide of a m(7)GpppG-capped mRNA to produce m(7)GpppNmp (cap1).</text>
</comment>
<dbReference type="Proteomes" id="UP000663823">
    <property type="component" value="Unassembled WGS sequence"/>
</dbReference>
<comment type="subcellular location">
    <subcellularLocation>
        <location evidence="1">Nucleus</location>
    </subcellularLocation>
</comment>
<feature type="domain" description="RrmJ-type SAM-dependent 2'-O-MTase" evidence="4">
    <location>
        <begin position="309"/>
        <end position="527"/>
    </location>
</feature>
<keyword evidence="1" id="KW-0489">Methyltransferase</keyword>
<sequence length="942" mass="108262">MSMSKKRKANEDNEQSSSKTHSKKNRLSVDNNQSTTGSFDSAINQTHYAPYASLNKPSSSSDISHMWSLPDSFNSSFSSTSSNSDYDSISSSYKSNLRTNSNLTTTTDDISMIYNPNHQIGKQEIRDTKRELSSQLNGTPPPKKKPRNDGISTLPTPPPSSDFSFAATKMMEKMGYDKNRGLGLNAQGPTKLVEESKQKGRRGLGFTYRAFNDETAVWNFDNDPAPVEEEIHWCPSSDHIEAPLDLDDMRDWIKLGPKKKVIDDEVEFCDEDILKEMLDGKTVFDELPQKEMEEARARSNVYETIGQSIFLNRAAVKMANIDCVFERMFTDPKTPNDQRSLVQSDEPFYFADICAGPGGFSEYILWKKQWRAKGFGFTLKGNSDFALHKFLAGTPETFDPYYGVKDIDGDGDIFKSENIDALQNYVNKCTKLNGVHIVMADGGFSVEGQENIQEILSKQLYLCQFLTALSILRPGGHFVCKLFDLFTPFSVGLIYLMYRTFNQISIHKPVTSRPANSERYIICKSLRGDVRDVVRTYMYEINALQNKYRDDTEYNDVQSIVPMNILKGNEKFYEYIRNSNNQLGDSQIRNLKKIRAFVSNASLKDYRQSDIRTRCLKFWMIPNEARQKPKRLMCNDIQNVLFHQLGNGMENILCNTPNLFKNSVLDQHQIQSLFDYRCTLSLGEPVLLLSCGRGSVFAMELKNKDKRWSSSERTQSKIELPPYTLLLAERVKEQFSDGRNNRQRSAIYIIDAYFIGNENMLVQNKRPIVFMDRYRSLKLFEKTINKPARTDLAPIRIHEQLRLEQMDVQFDKLCTSGSLNQIDSERLWFTNNDIESKPRVEVRGLWIFKFVQHPWTILLSKSHQTKYFHNQINRTSIPAAPNDSSHVASLRSMLENSFYWDFNNRDDSVQKSVFISFIQEKNHEIQSQQRISHHRTATSGNN</sequence>
<dbReference type="Proteomes" id="UP000663882">
    <property type="component" value="Unassembled WGS sequence"/>
</dbReference>
<dbReference type="GO" id="GO:0006370">
    <property type="term" value="P:7-methylguanosine mRNA capping"/>
    <property type="evidence" value="ECO:0007669"/>
    <property type="project" value="UniProtKB-UniRule"/>
</dbReference>
<dbReference type="SMART" id="SM00443">
    <property type="entry name" value="G_patch"/>
    <property type="match status" value="1"/>
</dbReference>
<feature type="region of interest" description="Disordered" evidence="2">
    <location>
        <begin position="74"/>
        <end position="101"/>
    </location>
</feature>
<dbReference type="InterPro" id="IPR002877">
    <property type="entry name" value="RNA_MeTrfase_FtsJ_dom"/>
</dbReference>
<dbReference type="OrthoDB" id="10251234at2759"/>
<dbReference type="GO" id="GO:0004483">
    <property type="term" value="F:methyltransferase cap1 activity"/>
    <property type="evidence" value="ECO:0007669"/>
    <property type="project" value="UniProtKB-UniRule"/>
</dbReference>
<dbReference type="GO" id="GO:0005737">
    <property type="term" value="C:cytoplasm"/>
    <property type="evidence" value="ECO:0007669"/>
    <property type="project" value="TreeGrafter"/>
</dbReference>
<evidence type="ECO:0000256" key="2">
    <source>
        <dbReference type="SAM" id="MobiDB-lite"/>
    </source>
</evidence>
<dbReference type="Gene3D" id="3.40.50.12760">
    <property type="match status" value="1"/>
</dbReference>
<proteinExistence type="predicted"/>
<protein>
    <recommendedName>
        <fullName evidence="1">Cap-specific mRNA (nucleoside-2'-O-)-methyltransferase 1</fullName>
        <ecNumber evidence="1">2.1.1.57</ecNumber>
    </recommendedName>
    <alternativeName>
        <fullName evidence="1">Cap1 2'O-ribose methyltransferase 1</fullName>
    </alternativeName>
</protein>
<organism evidence="5 7">
    <name type="scientific">Rotaria sordida</name>
    <dbReference type="NCBI Taxonomy" id="392033"/>
    <lineage>
        <taxon>Eukaryota</taxon>
        <taxon>Metazoa</taxon>
        <taxon>Spiralia</taxon>
        <taxon>Gnathifera</taxon>
        <taxon>Rotifera</taxon>
        <taxon>Eurotatoria</taxon>
        <taxon>Bdelloidea</taxon>
        <taxon>Philodinida</taxon>
        <taxon>Philodinidae</taxon>
        <taxon>Rotaria</taxon>
    </lineage>
</organism>
<reference evidence="5" key="1">
    <citation type="submission" date="2021-02" db="EMBL/GenBank/DDBJ databases">
        <authorList>
            <person name="Nowell W R."/>
        </authorList>
    </citation>
    <scope>NUCLEOTIDE SEQUENCE</scope>
</reference>
<accession>A0A814VDB5</accession>
<dbReference type="InterPro" id="IPR025816">
    <property type="entry name" value="RrmJ-type_MeTrfase"/>
</dbReference>
<comment type="catalytic activity">
    <reaction evidence="1">
        <text>a 5'-end (N(7)-methyl 5'-triphosphoguanosine)-ribonucleoside in mRNA + S-adenosyl-L-methionine = a 5'-end (N(7)-methyl 5'-triphosphoguanosine)-(2'-O-methyl-ribonucleoside) in mRNA + S-adenosyl-L-homocysteine + H(+)</text>
        <dbReference type="Rhea" id="RHEA:67020"/>
        <dbReference type="Rhea" id="RHEA-COMP:17167"/>
        <dbReference type="Rhea" id="RHEA-COMP:17168"/>
        <dbReference type="ChEBI" id="CHEBI:15378"/>
        <dbReference type="ChEBI" id="CHEBI:57856"/>
        <dbReference type="ChEBI" id="CHEBI:59789"/>
        <dbReference type="ChEBI" id="CHEBI:156461"/>
        <dbReference type="ChEBI" id="CHEBI:167609"/>
        <dbReference type="EC" id="2.1.1.57"/>
    </reaction>
</comment>
<dbReference type="InterPro" id="IPR000467">
    <property type="entry name" value="G_patch_dom"/>
</dbReference>
<keyword evidence="1" id="KW-0949">S-adenosyl-L-methionine</keyword>